<keyword evidence="12 14" id="KW-0424">Laminin EGF-like domain</keyword>
<feature type="disulfide bond" evidence="14">
    <location>
        <begin position="631"/>
        <end position="640"/>
    </location>
</feature>
<feature type="disulfide bond" evidence="14">
    <location>
        <begin position="845"/>
        <end position="854"/>
    </location>
</feature>
<feature type="coiled-coil region" evidence="15">
    <location>
        <begin position="968"/>
        <end position="995"/>
    </location>
</feature>
<keyword evidence="10 14" id="KW-1015">Disulfide bond</keyword>
<feature type="disulfide bond" evidence="14">
    <location>
        <begin position="826"/>
        <end position="843"/>
    </location>
</feature>
<feature type="coiled-coil region" evidence="15">
    <location>
        <begin position="1609"/>
        <end position="1643"/>
    </location>
</feature>
<reference evidence="19 20" key="1">
    <citation type="submission" date="2019-04" db="EMBL/GenBank/DDBJ databases">
        <title>Chromosome genome assembly for Takifugu flavidus.</title>
        <authorList>
            <person name="Xiao S."/>
        </authorList>
    </citation>
    <scope>NUCLEOTIDE SEQUENCE [LARGE SCALE GENOMIC DNA]</scope>
    <source>
        <strain evidence="19">HTHZ2018</strain>
        <tissue evidence="19">Muscle</tissue>
    </source>
</reference>
<evidence type="ECO:0000256" key="12">
    <source>
        <dbReference type="ARBA" id="ARBA00023292"/>
    </source>
</evidence>
<dbReference type="FunFam" id="2.10.25.10:FF:000769">
    <property type="entry name" value="Laminin subunit gamma-1"/>
    <property type="match status" value="1"/>
</dbReference>
<evidence type="ECO:0000256" key="6">
    <source>
        <dbReference type="ARBA" id="ARBA00022737"/>
    </source>
</evidence>
<feature type="domain" description="Laminin EGF-like" evidence="16">
    <location>
        <begin position="613"/>
        <end position="661"/>
    </location>
</feature>
<dbReference type="Proteomes" id="UP000324091">
    <property type="component" value="Chromosome 15"/>
</dbReference>
<comment type="caution">
    <text evidence="19">The sequence shown here is derived from an EMBL/GenBank/DDBJ whole genome shotgun (WGS) entry which is preliminary data.</text>
</comment>
<evidence type="ECO:0000256" key="5">
    <source>
        <dbReference type="ARBA" id="ARBA00022729"/>
    </source>
</evidence>
<sequence>MSRKHPIDMAHVSLCLSSRESRTLGLWTCPPVSGFLDVSPRLWTCPLDSEGVTSHHLCSQVMSGRPAGRQPCRNDGLEFFVSTDVDLQNTFVLLEAGHVTWSSRCVSAGSVCLWFPIISPSHMFPCAVAVDWVTATDIRVTLNRLNTFGDEVFNDPKVLKSYYYAVSDFAVGGRCKCNGHASECVRNAEGRLVCNCKHNTEGDDCGVCKAFYNQRPWRRATAESANECLPCDCNGKSSECYFDGELYRATGHGGHCRNCADNTDGPNCERCLDNYHGALDGSGCLPCGCSAVGSESLQCDNRGVCTCKPGVTGDKCDRCQPGFHSLTQAGCRPCACSPSGSTQECDVTTGQCRCKDNVEGFNCDRCKLGYFNLDHQNPLGCTACFCFQHSSVCESAEGFSVHTITSSFQRDDEHWTAQQRDGSSVSVQWSPSKQEVSLLSEDYFPLYFLAPDKFLGNQMLSYGQNLSLSFRVDRRDTRLSAEDLVLEGAGMRVAVPLIAQGNAYPNENMQTYVFRLHDSTDYPWRPTISPADFQKLLHNLTAIKIRGTYSERSAGYLDDVSLVTARQGSGLPARWVEKCTCPQGYQGQHCERCTPGYRRSRPHLGAFSACEPCSCNGHSDTCGPDTGACDCQDNTAGLSCERCKDGFYGDASRGTPADCQPCPCPAGATCAVILRSREVVCTNCPAGTTGKRCELCDDGFFGDPLGRSGPGRTCRACKCSDNFDPNAVGNCDRETGECLKCIHNTDGFFCDRCKDGFYGNALASSPADKCKPCSCSPLGTVGGQSTCLQVTGQCPCHPNVAGRDCGACQPGFFNLRSGSGCARCNCDPIGSTNGQCDIITGQCECQPGVTGLRCERCERDFFGFSSSGCKRKAAVTVQLGQACDCDPEGSMLGQCKEDGRCECRPGFVGTRCDMCEENFFYNRSAPGCQQCPSCYSLVRDKVNQQRQKLHELQTLIDNLSSGQETISDKAFEDRLKEAEKAIMELLEEAQTSKDVDRALLEHLNTINNTLTTQWNRLQNIRNTVDNTSDQAGRAQTRVQDAKSLIERAQRELDKARDAVSKVDIKPPSSVGDPNNMTLLAEEARALADRHKMEAEQIEKIAKDANDTSTKAYHLLLKTLDGESKTSQEIDELNRKYNEAKDVAKNLEKQASKVQAEAEEAGDRALKIFANLTSLPPFSTDALEAEANKIKKEAADLDKLIDKTEKEYNVLRDDLKAKEQEASGFRPQASGFRLQASGFRPQASGFRLQASGLRLQASGFRLQASGFRLQASGFRLQASGFRPQASGFRLQASGLRLQASGFRLQASGFRLQASGFRPQASGFRLQAQASGLRLQASGLRLQASGLRLQASGFRPQASGFRLQASGFRPQASGFRWGLTLPPVQQTADQLLARADAAKALAEEAAKKGQSTFREAESILEDLRDFDKRVNDNKTAAEEAMKKIPFINATIMAANQKTRQAEAALGNAAADAREAKTKAEEAERIASNVQKASTKTKEEAEKAFEDTSALDSEVDDMMDQLGSAEQELAKKAAEADRDMMMASMASDNAKEAEDNARKAKGAVKMVLNTITALLDQLGNIDRVDLSKLNEIDESLKNAKGKMSDSDLDRKLAELNDMARTQEDMINDYDRQIREIHADIANLNDIKNTLPEGCFNTPSLERP</sequence>
<dbReference type="CDD" id="cd00055">
    <property type="entry name" value="EGF_Lam"/>
    <property type="match status" value="10"/>
</dbReference>
<comment type="function">
    <text evidence="1">Binding to cells via a high affinity receptor, laminin is thought to mediate the attachment, migration and organization of cells into tissues during embryonic development by interacting with other extracellular matrix components.</text>
</comment>
<proteinExistence type="predicted"/>
<dbReference type="InterPro" id="IPR008211">
    <property type="entry name" value="Laminin_N"/>
</dbReference>
<comment type="subunit">
    <text evidence="13">Laminin is a complex glycoprotein, consisting of three different polypeptide chains (alpha, beta, gamma), which are bound to each other by disulfide bonds into a cross-shaped molecule comprising one long and three short arms with globules at each end.</text>
</comment>
<keyword evidence="20" id="KW-1185">Reference proteome</keyword>
<evidence type="ECO:0000259" key="16">
    <source>
        <dbReference type="PROSITE" id="PS50027"/>
    </source>
</evidence>
<evidence type="ECO:0000256" key="8">
    <source>
        <dbReference type="ARBA" id="ARBA00022889"/>
    </source>
</evidence>
<dbReference type="SMART" id="SM00136">
    <property type="entry name" value="LamNT"/>
    <property type="match status" value="1"/>
</dbReference>
<evidence type="ECO:0000256" key="9">
    <source>
        <dbReference type="ARBA" id="ARBA00023054"/>
    </source>
</evidence>
<keyword evidence="5" id="KW-0732">Signal</keyword>
<evidence type="ECO:0000256" key="14">
    <source>
        <dbReference type="PROSITE-ProRule" id="PRU00460"/>
    </source>
</evidence>
<dbReference type="SUPFAM" id="SSF58104">
    <property type="entry name" value="Methyl-accepting chemotaxis protein (MCP) signaling domain"/>
    <property type="match status" value="1"/>
</dbReference>
<dbReference type="SMART" id="SM00281">
    <property type="entry name" value="LamB"/>
    <property type="match status" value="1"/>
</dbReference>
<feature type="coiled-coil region" evidence="15">
    <location>
        <begin position="1031"/>
        <end position="1220"/>
    </location>
</feature>
<dbReference type="PRINTS" id="PR00011">
    <property type="entry name" value="EGFLAMININ"/>
</dbReference>
<keyword evidence="8" id="KW-0130">Cell adhesion</keyword>
<keyword evidence="11" id="KW-0325">Glycoprotein</keyword>
<keyword evidence="6" id="KW-0677">Repeat</keyword>
<gene>
    <name evidence="19" type="ORF">D4764_15G0006180</name>
</gene>
<dbReference type="PROSITE" id="PS50027">
    <property type="entry name" value="EGF_LAM_2"/>
    <property type="match status" value="7"/>
</dbReference>
<organism evidence="19 20">
    <name type="scientific">Takifugu flavidus</name>
    <name type="common">sansaifugu</name>
    <dbReference type="NCBI Taxonomy" id="433684"/>
    <lineage>
        <taxon>Eukaryota</taxon>
        <taxon>Metazoa</taxon>
        <taxon>Chordata</taxon>
        <taxon>Craniata</taxon>
        <taxon>Vertebrata</taxon>
        <taxon>Euteleostomi</taxon>
        <taxon>Actinopterygii</taxon>
        <taxon>Neopterygii</taxon>
        <taxon>Teleostei</taxon>
        <taxon>Neoteleostei</taxon>
        <taxon>Acanthomorphata</taxon>
        <taxon>Eupercaria</taxon>
        <taxon>Tetraodontiformes</taxon>
        <taxon>Tetradontoidea</taxon>
        <taxon>Tetraodontidae</taxon>
        <taxon>Takifugu</taxon>
    </lineage>
</organism>
<evidence type="ECO:0000259" key="17">
    <source>
        <dbReference type="PROSITE" id="PS51115"/>
    </source>
</evidence>
<feature type="domain" description="Laminin EGF-like" evidence="16">
    <location>
        <begin position="773"/>
        <end position="823"/>
    </location>
</feature>
<dbReference type="PROSITE" id="PS51117">
    <property type="entry name" value="LAMININ_NTER"/>
    <property type="match status" value="1"/>
</dbReference>
<dbReference type="Gene3D" id="2.60.120.260">
    <property type="entry name" value="Galactose-binding domain-like"/>
    <property type="match status" value="1"/>
</dbReference>
<keyword evidence="7" id="KW-0084">Basement membrane</keyword>
<dbReference type="Gene3D" id="2.10.25.10">
    <property type="entry name" value="Laminin"/>
    <property type="match status" value="9"/>
</dbReference>
<dbReference type="SMART" id="SM00181">
    <property type="entry name" value="EGF"/>
    <property type="match status" value="5"/>
</dbReference>
<evidence type="ECO:0000256" key="11">
    <source>
        <dbReference type="ARBA" id="ARBA00023180"/>
    </source>
</evidence>
<dbReference type="PROSITE" id="PS51115">
    <property type="entry name" value="LAMININ_IVA"/>
    <property type="match status" value="1"/>
</dbReference>
<feature type="disulfide bond" evidence="14">
    <location>
        <begin position="307"/>
        <end position="316"/>
    </location>
</feature>
<feature type="domain" description="Laminin EGF-like" evidence="16">
    <location>
        <begin position="883"/>
        <end position="930"/>
    </location>
</feature>
<dbReference type="Pfam" id="PF00052">
    <property type="entry name" value="Laminin_B"/>
    <property type="match status" value="1"/>
</dbReference>
<accession>A0A5C6P0D3</accession>
<dbReference type="InterPro" id="IPR000034">
    <property type="entry name" value="Laminin_IV"/>
</dbReference>
<evidence type="ECO:0000256" key="13">
    <source>
        <dbReference type="ARBA" id="ARBA00065619"/>
    </source>
</evidence>
<evidence type="ECO:0000256" key="10">
    <source>
        <dbReference type="ARBA" id="ARBA00023157"/>
    </source>
</evidence>
<evidence type="ECO:0000259" key="18">
    <source>
        <dbReference type="PROSITE" id="PS51117"/>
    </source>
</evidence>
<feature type="disulfide bond" evidence="14">
    <location>
        <begin position="796"/>
        <end position="805"/>
    </location>
</feature>
<feature type="disulfide bond" evidence="14">
    <location>
        <begin position="741"/>
        <end position="750"/>
    </location>
</feature>
<dbReference type="FunFam" id="2.10.25.10:FF:000193">
    <property type="entry name" value="Laminin subunit gamma 1"/>
    <property type="match status" value="1"/>
</dbReference>
<dbReference type="SMART" id="SM00180">
    <property type="entry name" value="EGF_Lam"/>
    <property type="match status" value="11"/>
</dbReference>
<dbReference type="PROSITE" id="PS01248">
    <property type="entry name" value="EGF_LAM_1"/>
    <property type="match status" value="4"/>
</dbReference>
<dbReference type="Pfam" id="PF00053">
    <property type="entry name" value="EGF_laminin"/>
    <property type="match status" value="9"/>
</dbReference>
<feature type="domain" description="Laminin IV type A" evidence="17">
    <location>
        <begin position="410"/>
        <end position="578"/>
    </location>
</feature>
<feature type="coiled-coil region" evidence="15">
    <location>
        <begin position="1463"/>
        <end position="1560"/>
    </location>
</feature>
<feature type="domain" description="Laminin EGF-like" evidence="16">
    <location>
        <begin position="824"/>
        <end position="871"/>
    </location>
</feature>
<feature type="domain" description="Laminin EGF-like" evidence="16">
    <location>
        <begin position="717"/>
        <end position="772"/>
    </location>
</feature>
<feature type="disulfide bond" evidence="14">
    <location>
        <begin position="354"/>
        <end position="363"/>
    </location>
</feature>
<feature type="domain" description="Laminin N-terminal" evidence="18">
    <location>
        <begin position="1"/>
        <end position="174"/>
    </location>
</feature>
<dbReference type="FunFam" id="2.10.25.10:FF:000163">
    <property type="entry name" value="laminin subunit gamma-1"/>
    <property type="match status" value="1"/>
</dbReference>
<dbReference type="FunFam" id="2.10.25.10:FF:000174">
    <property type="entry name" value="Laminin subunit gamma-1"/>
    <property type="match status" value="1"/>
</dbReference>
<keyword evidence="4" id="KW-0272">Extracellular matrix</keyword>
<dbReference type="PANTHER" id="PTHR10574:SF270">
    <property type="entry name" value="LAMININ SUBUNIT GAMMA-1"/>
    <property type="match status" value="1"/>
</dbReference>
<dbReference type="PANTHER" id="PTHR10574">
    <property type="entry name" value="NETRIN/LAMININ-RELATED"/>
    <property type="match status" value="1"/>
</dbReference>
<keyword evidence="9 15" id="KW-0175">Coiled coil</keyword>
<comment type="subcellular location">
    <subcellularLocation>
        <location evidence="2">Secreted</location>
        <location evidence="2">Extracellular space</location>
        <location evidence="2">Extracellular matrix</location>
        <location evidence="2">Basement membrane</location>
    </subcellularLocation>
</comment>
<evidence type="ECO:0000256" key="1">
    <source>
        <dbReference type="ARBA" id="ARBA00002418"/>
    </source>
</evidence>
<dbReference type="EMBL" id="RHFK02000007">
    <property type="protein sequence ID" value="TWW73224.1"/>
    <property type="molecule type" value="Genomic_DNA"/>
</dbReference>
<protein>
    <submittedName>
        <fullName evidence="19">Laminin subunit gamma-1</fullName>
    </submittedName>
</protein>
<dbReference type="SUPFAM" id="SSF101967">
    <property type="entry name" value="Adhesin YadA, collagen-binding domain"/>
    <property type="match status" value="1"/>
</dbReference>
<evidence type="ECO:0000256" key="15">
    <source>
        <dbReference type="SAM" id="Coils"/>
    </source>
</evidence>
<dbReference type="GO" id="GO:0009888">
    <property type="term" value="P:tissue development"/>
    <property type="evidence" value="ECO:0007669"/>
    <property type="project" value="TreeGrafter"/>
</dbReference>
<name>A0A5C6P0D3_9TELE</name>
<evidence type="ECO:0000256" key="2">
    <source>
        <dbReference type="ARBA" id="ARBA00004302"/>
    </source>
</evidence>
<feature type="domain" description="Laminin EGF-like" evidence="16">
    <location>
        <begin position="334"/>
        <end position="383"/>
    </location>
</feature>
<dbReference type="InterPro" id="IPR056863">
    <property type="entry name" value="LMN_ATRN_NET-like_EGF"/>
</dbReference>
<dbReference type="FunFam" id="2.10.25.10:FF:000166">
    <property type="entry name" value="laminin subunit gamma-1"/>
    <property type="match status" value="1"/>
</dbReference>
<feature type="disulfide bond" evidence="14">
    <location>
        <begin position="903"/>
        <end position="912"/>
    </location>
</feature>
<dbReference type="GO" id="GO:0007155">
    <property type="term" value="P:cell adhesion"/>
    <property type="evidence" value="ECO:0007669"/>
    <property type="project" value="UniProtKB-KW"/>
</dbReference>
<evidence type="ECO:0000256" key="4">
    <source>
        <dbReference type="ARBA" id="ARBA00022530"/>
    </source>
</evidence>
<dbReference type="Pfam" id="PF24973">
    <property type="entry name" value="EGF_LMN_ATRN"/>
    <property type="match status" value="2"/>
</dbReference>
<dbReference type="FunFam" id="2.10.25.10:FF:000758">
    <property type="entry name" value="Laminin subunit gamma 1"/>
    <property type="match status" value="1"/>
</dbReference>
<dbReference type="Pfam" id="PF00055">
    <property type="entry name" value="Laminin_N"/>
    <property type="match status" value="1"/>
</dbReference>
<dbReference type="SUPFAM" id="SSF57196">
    <property type="entry name" value="EGF/Laminin"/>
    <property type="match status" value="9"/>
</dbReference>
<feature type="domain" description="Laminin EGF-like" evidence="16">
    <location>
        <begin position="287"/>
        <end position="333"/>
    </location>
</feature>
<evidence type="ECO:0000256" key="3">
    <source>
        <dbReference type="ARBA" id="ARBA00022525"/>
    </source>
</evidence>
<keyword evidence="3" id="KW-0964">Secreted</keyword>
<dbReference type="InterPro" id="IPR050440">
    <property type="entry name" value="Laminin/Netrin_ECM"/>
</dbReference>
<comment type="caution">
    <text evidence="14">Lacks conserved residue(s) required for the propagation of feature annotation.</text>
</comment>
<evidence type="ECO:0000313" key="20">
    <source>
        <dbReference type="Proteomes" id="UP000324091"/>
    </source>
</evidence>
<feature type="disulfide bond" evidence="14">
    <location>
        <begin position="824"/>
        <end position="836"/>
    </location>
</feature>
<dbReference type="FunFam" id="2.10.25.10:FF:000067">
    <property type="entry name" value="Laminin subunit gamma 1"/>
    <property type="match status" value="2"/>
</dbReference>
<feature type="disulfide bond" evidence="14">
    <location>
        <begin position="883"/>
        <end position="895"/>
    </location>
</feature>
<dbReference type="InterPro" id="IPR011049">
    <property type="entry name" value="Serralysin-like_metalloprot_C"/>
</dbReference>
<evidence type="ECO:0000256" key="7">
    <source>
        <dbReference type="ARBA" id="ARBA00022869"/>
    </source>
</evidence>
<feature type="disulfide bond" evidence="14">
    <location>
        <begin position="287"/>
        <end position="299"/>
    </location>
</feature>
<dbReference type="InterPro" id="IPR000742">
    <property type="entry name" value="EGF"/>
</dbReference>
<dbReference type="GO" id="GO:0009887">
    <property type="term" value="P:animal organ morphogenesis"/>
    <property type="evidence" value="ECO:0007669"/>
    <property type="project" value="TreeGrafter"/>
</dbReference>
<dbReference type="InterPro" id="IPR002049">
    <property type="entry name" value="LE_dom"/>
</dbReference>
<evidence type="ECO:0000313" key="19">
    <source>
        <dbReference type="EMBL" id="TWW73224.1"/>
    </source>
</evidence>
<dbReference type="GO" id="GO:0005604">
    <property type="term" value="C:basement membrane"/>
    <property type="evidence" value="ECO:0007669"/>
    <property type="project" value="UniProtKB-SubCell"/>
</dbReference>
<dbReference type="FunFam" id="2.10.25.10:FF:000105">
    <property type="entry name" value="laminin subunit gamma-1"/>
    <property type="match status" value="1"/>
</dbReference>